<feature type="compositionally biased region" description="Acidic residues" evidence="1">
    <location>
        <begin position="22"/>
        <end position="32"/>
    </location>
</feature>
<sequence length="791" mass="86819">MTPPTRNKAQSLAAAPPPPPEPEPEPEPEPIEEPPPPPPPLPRSVTAGKPLPIVDTPQPENLPNKDYQSVQESGVLAESLARSRAQWIREGIFEKYWSKPTKRKGAVTEDPNNPPKDSMVKLGQVTITVEPHVFEAIMYGVKDSKPAPPAPSPATRPFQPKLLHQLQRQLQHRLQHRLKLKPQCNLPRELQVNKHHILSRHHRLQFNTRIHNLPTSRLLYTTTPIAFQPMPHSPYHHSMPAPNASTTPTYTTPNYSSPNYAPPNYASPNYPPPNYSPSYPSPSYVAPNYVSPAVPPRPVAAPMMPPPSPHSVSTPPAVAVPQKPAQQTPTQTTPTQPTAAQPQTADPIILGLADRATDDAPLRDIMKRVASGEATKEELIYFQSIIDGITQENAQSKTGEAAPSADTLMVDGRSVRYFADEVRVILEIVLRSNPKQTSANLRPPVGSDPLIVMLVKSALDNSRIKNIIQRIAGNTPNFTDAKELQAALEFLLSKAKLAKAKELQQTQSPVSATSPAAAKASGASSAGPAASSPVVALSATHQQQQQQQQQQQHSMPPPPAPPSLRSRGPPPAPVLDLSAVVFEFSGGTGDRYLFPKFSVVENVPVATGHQVIASFFIVRKGSQSEYPMADPELDYYQPLTIRLFAQTGRHLDYLSKVVAPQADVARYMDDIMDNMTRAEYVLIAMRLPRGEGAGKDLEAGSDEKEKEKEKEKEMEQTSGVKGPKQGDVEPNVQNPPPQPGVLWTTTTTKLQRPEIRELPPRSRMYSSKALDNDDQYQSFISTVSRKEPREL</sequence>
<dbReference type="Pfam" id="PF24707">
    <property type="entry name" value="Swc3"/>
    <property type="match status" value="1"/>
</dbReference>
<feature type="compositionally biased region" description="Pro residues" evidence="1">
    <location>
        <begin position="555"/>
        <end position="570"/>
    </location>
</feature>
<evidence type="ECO:0000313" key="3">
    <source>
        <dbReference type="EMBL" id="KAK3385386.1"/>
    </source>
</evidence>
<dbReference type="AlphaFoldDB" id="A0AAE0TZL2"/>
<dbReference type="InterPro" id="IPR057558">
    <property type="entry name" value="Swc3_dom"/>
</dbReference>
<feature type="region of interest" description="Disordered" evidence="1">
    <location>
        <begin position="234"/>
        <end position="256"/>
    </location>
</feature>
<feature type="compositionally biased region" description="Low complexity" evidence="1">
    <location>
        <begin position="310"/>
        <end position="343"/>
    </location>
</feature>
<dbReference type="PANTHER" id="PTHR28108:SF1">
    <property type="entry name" value="SWR1-COMPLEX PROTEIN 3"/>
    <property type="match status" value="1"/>
</dbReference>
<evidence type="ECO:0000256" key="1">
    <source>
        <dbReference type="SAM" id="MobiDB-lite"/>
    </source>
</evidence>
<organism evidence="3 4">
    <name type="scientific">Podospora didyma</name>
    <dbReference type="NCBI Taxonomy" id="330526"/>
    <lineage>
        <taxon>Eukaryota</taxon>
        <taxon>Fungi</taxon>
        <taxon>Dikarya</taxon>
        <taxon>Ascomycota</taxon>
        <taxon>Pezizomycotina</taxon>
        <taxon>Sordariomycetes</taxon>
        <taxon>Sordariomycetidae</taxon>
        <taxon>Sordariales</taxon>
        <taxon>Podosporaceae</taxon>
        <taxon>Podospora</taxon>
    </lineage>
</organism>
<reference evidence="3" key="2">
    <citation type="submission" date="2023-06" db="EMBL/GenBank/DDBJ databases">
        <authorList>
            <consortium name="Lawrence Berkeley National Laboratory"/>
            <person name="Haridas S."/>
            <person name="Hensen N."/>
            <person name="Bonometti L."/>
            <person name="Westerberg I."/>
            <person name="Brannstrom I.O."/>
            <person name="Guillou S."/>
            <person name="Cros-Aarteil S."/>
            <person name="Calhoun S."/>
            <person name="Kuo A."/>
            <person name="Mondo S."/>
            <person name="Pangilinan J."/>
            <person name="Riley R."/>
            <person name="LaButti K."/>
            <person name="Andreopoulos B."/>
            <person name="Lipzen A."/>
            <person name="Chen C."/>
            <person name="Yanf M."/>
            <person name="Daum C."/>
            <person name="Ng V."/>
            <person name="Clum A."/>
            <person name="Steindorff A."/>
            <person name="Ohm R."/>
            <person name="Martin F."/>
            <person name="Silar P."/>
            <person name="Natvig D."/>
            <person name="Lalanne C."/>
            <person name="Gautier V."/>
            <person name="Ament-velasquez S.L."/>
            <person name="Kruys A."/>
            <person name="Hutchinson M.I."/>
            <person name="Powell A.J."/>
            <person name="Barry K."/>
            <person name="Miller A.N."/>
            <person name="Grigoriev I.V."/>
            <person name="Debuchy R."/>
            <person name="Gladieux P."/>
            <person name="Thoren M.H."/>
            <person name="Johannesson H."/>
        </authorList>
    </citation>
    <scope>NUCLEOTIDE SEQUENCE</scope>
    <source>
        <strain evidence="3">CBS 232.78</strain>
    </source>
</reference>
<feature type="region of interest" description="Disordered" evidence="1">
    <location>
        <begin position="1"/>
        <end position="70"/>
    </location>
</feature>
<dbReference type="GO" id="GO:0140849">
    <property type="term" value="F:ATP-dependent H2AZ histone chaperone activity"/>
    <property type="evidence" value="ECO:0007669"/>
    <property type="project" value="InterPro"/>
</dbReference>
<dbReference type="Proteomes" id="UP001285441">
    <property type="component" value="Unassembled WGS sequence"/>
</dbReference>
<feature type="domain" description="SWR1-complex protein 3" evidence="2">
    <location>
        <begin position="51"/>
        <end position="144"/>
    </location>
</feature>
<feature type="region of interest" description="Disordered" evidence="1">
    <location>
        <begin position="691"/>
        <end position="791"/>
    </location>
</feature>
<name>A0AAE0TZL2_9PEZI</name>
<dbReference type="InterPro" id="IPR037651">
    <property type="entry name" value="Swc3"/>
</dbReference>
<feature type="compositionally biased region" description="Basic and acidic residues" evidence="1">
    <location>
        <begin position="691"/>
        <end position="715"/>
    </location>
</feature>
<gene>
    <name evidence="3" type="ORF">B0H63DRAFT_449443</name>
</gene>
<feature type="region of interest" description="Disordered" evidence="1">
    <location>
        <begin position="504"/>
        <end position="570"/>
    </location>
</feature>
<accession>A0AAE0TZL2</accession>
<protein>
    <recommendedName>
        <fullName evidence="2">SWR1-complex protein 3 domain-containing protein</fullName>
    </recommendedName>
</protein>
<feature type="compositionally biased region" description="Low complexity" evidence="1">
    <location>
        <begin position="508"/>
        <end position="552"/>
    </location>
</feature>
<feature type="compositionally biased region" description="Pro residues" evidence="1">
    <location>
        <begin position="33"/>
        <end position="42"/>
    </location>
</feature>
<dbReference type="PANTHER" id="PTHR28108">
    <property type="entry name" value="SWR1-COMPLEX PROTEIN 3"/>
    <property type="match status" value="1"/>
</dbReference>
<feature type="compositionally biased region" description="Low complexity" evidence="1">
    <location>
        <begin position="236"/>
        <end position="256"/>
    </location>
</feature>
<keyword evidence="4" id="KW-1185">Reference proteome</keyword>
<comment type="caution">
    <text evidence="3">The sequence shown here is derived from an EMBL/GenBank/DDBJ whole genome shotgun (WGS) entry which is preliminary data.</text>
</comment>
<evidence type="ECO:0000313" key="4">
    <source>
        <dbReference type="Proteomes" id="UP001285441"/>
    </source>
</evidence>
<evidence type="ECO:0000259" key="2">
    <source>
        <dbReference type="Pfam" id="PF24707"/>
    </source>
</evidence>
<feature type="compositionally biased region" description="Polar residues" evidence="1">
    <location>
        <begin position="1"/>
        <end position="10"/>
    </location>
</feature>
<feature type="compositionally biased region" description="Polar residues" evidence="1">
    <location>
        <begin position="58"/>
        <end position="70"/>
    </location>
</feature>
<feature type="region of interest" description="Disordered" evidence="1">
    <location>
        <begin position="301"/>
        <end position="343"/>
    </location>
</feature>
<feature type="compositionally biased region" description="Basic and acidic residues" evidence="1">
    <location>
        <begin position="751"/>
        <end position="760"/>
    </location>
</feature>
<reference evidence="3" key="1">
    <citation type="journal article" date="2023" name="Mol. Phylogenet. Evol.">
        <title>Genome-scale phylogeny and comparative genomics of the fungal order Sordariales.</title>
        <authorList>
            <person name="Hensen N."/>
            <person name="Bonometti L."/>
            <person name="Westerberg I."/>
            <person name="Brannstrom I.O."/>
            <person name="Guillou S."/>
            <person name="Cros-Aarteil S."/>
            <person name="Calhoun S."/>
            <person name="Haridas S."/>
            <person name="Kuo A."/>
            <person name="Mondo S."/>
            <person name="Pangilinan J."/>
            <person name="Riley R."/>
            <person name="LaButti K."/>
            <person name="Andreopoulos B."/>
            <person name="Lipzen A."/>
            <person name="Chen C."/>
            <person name="Yan M."/>
            <person name="Daum C."/>
            <person name="Ng V."/>
            <person name="Clum A."/>
            <person name="Steindorff A."/>
            <person name="Ohm R.A."/>
            <person name="Martin F."/>
            <person name="Silar P."/>
            <person name="Natvig D.O."/>
            <person name="Lalanne C."/>
            <person name="Gautier V."/>
            <person name="Ament-Velasquez S.L."/>
            <person name="Kruys A."/>
            <person name="Hutchinson M.I."/>
            <person name="Powell A.J."/>
            <person name="Barry K."/>
            <person name="Miller A.N."/>
            <person name="Grigoriev I.V."/>
            <person name="Debuchy R."/>
            <person name="Gladieux P."/>
            <person name="Hiltunen Thoren M."/>
            <person name="Johannesson H."/>
        </authorList>
    </citation>
    <scope>NUCLEOTIDE SEQUENCE</scope>
    <source>
        <strain evidence="3">CBS 232.78</strain>
    </source>
</reference>
<proteinExistence type="predicted"/>
<dbReference type="EMBL" id="JAULSW010000004">
    <property type="protein sequence ID" value="KAK3385386.1"/>
    <property type="molecule type" value="Genomic_DNA"/>
</dbReference>
<dbReference type="GO" id="GO:0000812">
    <property type="term" value="C:Swr1 complex"/>
    <property type="evidence" value="ECO:0007669"/>
    <property type="project" value="InterPro"/>
</dbReference>